<evidence type="ECO:0000313" key="2">
    <source>
        <dbReference type="Proteomes" id="UP000014680"/>
    </source>
</evidence>
<dbReference type="SUPFAM" id="SSF52058">
    <property type="entry name" value="L domain-like"/>
    <property type="match status" value="1"/>
</dbReference>
<dbReference type="InterPro" id="IPR026906">
    <property type="entry name" value="LRR_5"/>
</dbReference>
<dbReference type="VEuPathDB" id="AmoebaDB:EIN_213120"/>
<protein>
    <recommendedName>
        <fullName evidence="3">Leucine rich repeat containing protein BspA family protein</fullName>
    </recommendedName>
</protein>
<dbReference type="OrthoDB" id="34643at2759"/>
<dbReference type="Gene3D" id="3.80.10.10">
    <property type="entry name" value="Ribonuclease Inhibitor"/>
    <property type="match status" value="2"/>
</dbReference>
<name>A0A0A1TV15_ENTIV</name>
<dbReference type="Proteomes" id="UP000014680">
    <property type="component" value="Unassembled WGS sequence"/>
</dbReference>
<dbReference type="PANTHER" id="PTHR45661:SF3">
    <property type="entry name" value="IG-LIKE DOMAIN-CONTAINING PROTEIN"/>
    <property type="match status" value="1"/>
</dbReference>
<dbReference type="AlphaFoldDB" id="A0A0A1TV15"/>
<dbReference type="EMBL" id="KB207169">
    <property type="protein sequence ID" value="ELP84082.1"/>
    <property type="molecule type" value="Genomic_DNA"/>
</dbReference>
<proteinExistence type="predicted"/>
<dbReference type="InterPro" id="IPR053139">
    <property type="entry name" value="Surface_bspA-like"/>
</dbReference>
<dbReference type="GeneID" id="14883054"/>
<organism evidence="1 2">
    <name type="scientific">Entamoeba invadens IP1</name>
    <dbReference type="NCBI Taxonomy" id="370355"/>
    <lineage>
        <taxon>Eukaryota</taxon>
        <taxon>Amoebozoa</taxon>
        <taxon>Evosea</taxon>
        <taxon>Archamoebae</taxon>
        <taxon>Mastigamoebida</taxon>
        <taxon>Entamoebidae</taxon>
        <taxon>Entamoeba</taxon>
    </lineage>
</organism>
<dbReference type="KEGG" id="eiv:EIN_213120"/>
<reference evidence="1 2" key="1">
    <citation type="submission" date="2012-10" db="EMBL/GenBank/DDBJ databases">
        <authorList>
            <person name="Zafar N."/>
            <person name="Inman J."/>
            <person name="Hall N."/>
            <person name="Lorenzi H."/>
            <person name="Caler E."/>
        </authorList>
    </citation>
    <scope>NUCLEOTIDE SEQUENCE [LARGE SCALE GENOMIC DNA]</scope>
    <source>
        <strain evidence="1 2">IP1</strain>
    </source>
</reference>
<keyword evidence="2" id="KW-1185">Reference proteome</keyword>
<sequence>MALSTANLCAVCRHFKTIEDLCTLSLVCKKFRHVMGQLTSNPVPLTEKTIHYFTNLKDLHLYTPQDNTFGNYNVPESTPKTHTFNRIVVNYEVSFKTTKDLPDAVYTDIIYTKEDRQQYGSQLPKSTNSIGNLCYGGYKWLTKIDIPTRVTSIRYGSFWDCAALTAVTISHSIKEVGVSCFRGCEALREVVLPNSLTKLGGYSFRGCTALTKVDLPKYCFIIEDSTFAECSSLKVVVLKEETKEIGKDCFASCVELESLVIPKNVKKIGENCFYKCIKLTSISIPQGVESIGNGCFGECVELKSIKLPSSIQTDNLCFSEPVQIEKYE</sequence>
<accession>A0A0A1TV15</accession>
<gene>
    <name evidence="1" type="ORF">EIN_213120</name>
</gene>
<evidence type="ECO:0008006" key="3">
    <source>
        <dbReference type="Google" id="ProtNLM"/>
    </source>
</evidence>
<dbReference type="RefSeq" id="XP_004183428.1">
    <property type="nucleotide sequence ID" value="XM_004183380.1"/>
</dbReference>
<evidence type="ECO:0000313" key="1">
    <source>
        <dbReference type="EMBL" id="ELP84082.1"/>
    </source>
</evidence>
<dbReference type="PANTHER" id="PTHR45661">
    <property type="entry name" value="SURFACE ANTIGEN"/>
    <property type="match status" value="1"/>
</dbReference>
<dbReference type="Pfam" id="PF13306">
    <property type="entry name" value="LRR_5"/>
    <property type="match status" value="1"/>
</dbReference>
<dbReference type="InterPro" id="IPR032675">
    <property type="entry name" value="LRR_dom_sf"/>
</dbReference>